<evidence type="ECO:0000313" key="3">
    <source>
        <dbReference type="Proteomes" id="UP000243217"/>
    </source>
</evidence>
<name>A0A1V9ZCJ6_9STRA</name>
<dbReference type="GO" id="GO:0005634">
    <property type="term" value="C:nucleus"/>
    <property type="evidence" value="ECO:0007669"/>
    <property type="project" value="TreeGrafter"/>
</dbReference>
<feature type="compositionally biased region" description="Basic residues" evidence="1">
    <location>
        <begin position="528"/>
        <end position="540"/>
    </location>
</feature>
<feature type="region of interest" description="Disordered" evidence="1">
    <location>
        <begin position="524"/>
        <end position="544"/>
    </location>
</feature>
<reference evidence="2 3" key="1">
    <citation type="journal article" date="2014" name="Genome Biol. Evol.">
        <title>The secreted proteins of Achlya hypogyna and Thraustotheca clavata identify the ancestral oomycete secretome and reveal gene acquisitions by horizontal gene transfer.</title>
        <authorList>
            <person name="Misner I."/>
            <person name="Blouin N."/>
            <person name="Leonard G."/>
            <person name="Richards T.A."/>
            <person name="Lane C.E."/>
        </authorList>
    </citation>
    <scope>NUCLEOTIDE SEQUENCE [LARGE SCALE GENOMIC DNA]</scope>
    <source>
        <strain evidence="2 3">ATCC 34112</strain>
    </source>
</reference>
<feature type="region of interest" description="Disordered" evidence="1">
    <location>
        <begin position="18"/>
        <end position="74"/>
    </location>
</feature>
<feature type="compositionally biased region" description="Acidic residues" evidence="1">
    <location>
        <begin position="18"/>
        <end position="33"/>
    </location>
</feature>
<dbReference type="OrthoDB" id="9996895at2759"/>
<comment type="caution">
    <text evidence="2">The sequence shown here is derived from an EMBL/GenBank/DDBJ whole genome shotgun (WGS) entry which is preliminary data.</text>
</comment>
<dbReference type="GO" id="GO:0003677">
    <property type="term" value="F:DNA binding"/>
    <property type="evidence" value="ECO:0007669"/>
    <property type="project" value="TreeGrafter"/>
</dbReference>
<keyword evidence="3" id="KW-1185">Reference proteome</keyword>
<dbReference type="PANTHER" id="PTHR23389">
    <property type="entry name" value="CHROMOSOME TRANSMISSION FIDELITY FACTOR 18"/>
    <property type="match status" value="1"/>
</dbReference>
<dbReference type="EMBL" id="JNBS01002066">
    <property type="protein sequence ID" value="OQR95657.1"/>
    <property type="molecule type" value="Genomic_DNA"/>
</dbReference>
<dbReference type="Proteomes" id="UP000243217">
    <property type="component" value="Unassembled WGS sequence"/>
</dbReference>
<dbReference type="Gene3D" id="3.40.50.300">
    <property type="entry name" value="P-loop containing nucleotide triphosphate hydrolases"/>
    <property type="match status" value="1"/>
</dbReference>
<feature type="compositionally biased region" description="Basic residues" evidence="1">
    <location>
        <begin position="37"/>
        <end position="53"/>
    </location>
</feature>
<sequence>MRGVARWLQQTTIGPVIAEEEDTIASETDDEEFVDGKKRRRQETGKKATKMKTKSKETKGQMRLDTFCPPKEAKDNEIDKKNKLVHVVTLDESVDDIQMLVESPEKKNAIKTSKRKPETLVLSTQETQSNGRPKRRAVVNTETRKECIEIVENADKKTKAKRAKKNDDDIECWTMDNTSQKKKKTPPTAFFMTAQEKEEMKKHEALVREQETLLKFQTDMEKRKALDMAFYAGKTAVNPFFQKANPTCKNPIVVDGDDVPKSTIKWVKELPMYPPGFMWHVNRLPPTEHTPLPLPIKLKANDSVVYDLADVEELTPAPWNVFRQQNALSRLHEQVDNSVLWIHSNIPAPESSGLNPSQIGRWTNAVRNAKKDPALLSVDRFSPSSFNGVVGSKESVVALYEWLRAWKLLRSGKKPERSSFYDFFIDPEDSDEDEEDAELYRLLVVKGEAGAGKTCSVYACAAELGYQVLELNAGQQRSGKQLLELAGEATQSNRVVAGTLPTPSKGPMVDMSRVLEEDFDIRASSKKKEQKKKKKQKSKKQHEDFSMQGASLSLVLLEDASHFMINFNKGFLNAMSQMAKYSKCPIIATCTELPENFTSSPPYLLRQWRRPTSHEFEAYLQLINTQEAWGLPTNAFGRMHSLFHGDLRRALHFLDFHHPTLKAQIWAASNIIYRPLSKISKPIPTKLIDLADDDNTMDLTEDNDPERILLASSYLSPELDVLHALYLSEWTHHYTKKAPPAPLSWADNERPSAEQVAQMESIAALADVVSDTDLWTGYPSEDAIDERKRLISRAVRDQACEINFLKELSTNASTIDSLDQCMYYTARSKKIESDSLELYGLMDDLDISIEPVKGSRVCGDKRKGALDVIPYLQHLAVVDSTSKQSRRRSLRYYTKTNRILMRK</sequence>
<evidence type="ECO:0000256" key="1">
    <source>
        <dbReference type="SAM" id="MobiDB-lite"/>
    </source>
</evidence>
<dbReference type="STRING" id="74557.A0A1V9ZCJ6"/>
<evidence type="ECO:0008006" key="4">
    <source>
        <dbReference type="Google" id="ProtNLM"/>
    </source>
</evidence>
<gene>
    <name evidence="2" type="ORF">THRCLA_22093</name>
</gene>
<organism evidence="2 3">
    <name type="scientific">Thraustotheca clavata</name>
    <dbReference type="NCBI Taxonomy" id="74557"/>
    <lineage>
        <taxon>Eukaryota</taxon>
        <taxon>Sar</taxon>
        <taxon>Stramenopiles</taxon>
        <taxon>Oomycota</taxon>
        <taxon>Saprolegniomycetes</taxon>
        <taxon>Saprolegniales</taxon>
        <taxon>Achlyaceae</taxon>
        <taxon>Thraustotheca</taxon>
    </lineage>
</organism>
<accession>A0A1V9ZCJ6</accession>
<dbReference type="InterPro" id="IPR027417">
    <property type="entry name" value="P-loop_NTPase"/>
</dbReference>
<dbReference type="SUPFAM" id="SSF52540">
    <property type="entry name" value="P-loop containing nucleoside triphosphate hydrolases"/>
    <property type="match status" value="1"/>
</dbReference>
<proteinExistence type="predicted"/>
<dbReference type="AlphaFoldDB" id="A0A1V9ZCJ6"/>
<protein>
    <recommendedName>
        <fullName evidence="4">ATPase AAA-type core domain-containing protein</fullName>
    </recommendedName>
</protein>
<evidence type="ECO:0000313" key="2">
    <source>
        <dbReference type="EMBL" id="OQR95657.1"/>
    </source>
</evidence>
<dbReference type="PANTHER" id="PTHR23389:SF21">
    <property type="entry name" value="ATPASE FAMILY AAA DOMAIN-CONTAINING PROTEIN 5"/>
    <property type="match status" value="1"/>
</dbReference>